<sequence>MTSAQARLRQARNIKKKVAEAAGTSSSVPPGTPSNRASPTPSVEITHEKRPREEDLGETYNSRKG</sequence>
<accession>A0A392TQK8</accession>
<dbReference type="EMBL" id="LXQA010623935">
    <property type="protein sequence ID" value="MCI62717.1"/>
    <property type="molecule type" value="Genomic_DNA"/>
</dbReference>
<evidence type="ECO:0000256" key="1">
    <source>
        <dbReference type="SAM" id="MobiDB-lite"/>
    </source>
</evidence>
<organism evidence="2 3">
    <name type="scientific">Trifolium medium</name>
    <dbReference type="NCBI Taxonomy" id="97028"/>
    <lineage>
        <taxon>Eukaryota</taxon>
        <taxon>Viridiplantae</taxon>
        <taxon>Streptophyta</taxon>
        <taxon>Embryophyta</taxon>
        <taxon>Tracheophyta</taxon>
        <taxon>Spermatophyta</taxon>
        <taxon>Magnoliopsida</taxon>
        <taxon>eudicotyledons</taxon>
        <taxon>Gunneridae</taxon>
        <taxon>Pentapetalae</taxon>
        <taxon>rosids</taxon>
        <taxon>fabids</taxon>
        <taxon>Fabales</taxon>
        <taxon>Fabaceae</taxon>
        <taxon>Papilionoideae</taxon>
        <taxon>50 kb inversion clade</taxon>
        <taxon>NPAAA clade</taxon>
        <taxon>Hologalegina</taxon>
        <taxon>IRL clade</taxon>
        <taxon>Trifolieae</taxon>
        <taxon>Trifolium</taxon>
    </lineage>
</organism>
<keyword evidence="3" id="KW-1185">Reference proteome</keyword>
<feature type="compositionally biased region" description="Basic and acidic residues" evidence="1">
    <location>
        <begin position="45"/>
        <end position="54"/>
    </location>
</feature>
<dbReference type="Proteomes" id="UP000265520">
    <property type="component" value="Unassembled WGS sequence"/>
</dbReference>
<evidence type="ECO:0000313" key="2">
    <source>
        <dbReference type="EMBL" id="MCI62717.1"/>
    </source>
</evidence>
<evidence type="ECO:0000313" key="3">
    <source>
        <dbReference type="Proteomes" id="UP000265520"/>
    </source>
</evidence>
<protein>
    <submittedName>
        <fullName evidence="2">Uncharacterized protein</fullName>
    </submittedName>
</protein>
<feature type="non-terminal residue" evidence="2">
    <location>
        <position position="65"/>
    </location>
</feature>
<feature type="region of interest" description="Disordered" evidence="1">
    <location>
        <begin position="1"/>
        <end position="65"/>
    </location>
</feature>
<proteinExistence type="predicted"/>
<comment type="caution">
    <text evidence="2">The sequence shown here is derived from an EMBL/GenBank/DDBJ whole genome shotgun (WGS) entry which is preliminary data.</text>
</comment>
<dbReference type="AlphaFoldDB" id="A0A392TQK8"/>
<reference evidence="2 3" key="1">
    <citation type="journal article" date="2018" name="Front. Plant Sci.">
        <title>Red Clover (Trifolium pratense) and Zigzag Clover (T. medium) - A Picture of Genomic Similarities and Differences.</title>
        <authorList>
            <person name="Dluhosova J."/>
            <person name="Istvanek J."/>
            <person name="Nedelnik J."/>
            <person name="Repkova J."/>
        </authorList>
    </citation>
    <scope>NUCLEOTIDE SEQUENCE [LARGE SCALE GENOMIC DNA]</scope>
    <source>
        <strain evidence="3">cv. 10/8</strain>
        <tissue evidence="2">Leaf</tissue>
    </source>
</reference>
<name>A0A392TQK8_9FABA</name>